<evidence type="ECO:0000256" key="4">
    <source>
        <dbReference type="SAM" id="MobiDB-lite"/>
    </source>
</evidence>
<reference evidence="6" key="1">
    <citation type="submission" date="2021-04" db="EMBL/GenBank/DDBJ databases">
        <title>Draft genome of Fusarium avenaceum strain F156N33, isolated from an atmospheric sample in Virginia.</title>
        <authorList>
            <person name="Yang S."/>
            <person name="Vinatzer B.A."/>
            <person name="Coleman J."/>
        </authorList>
    </citation>
    <scope>NUCLEOTIDE SEQUENCE</scope>
    <source>
        <strain evidence="6">F156N33</strain>
    </source>
</reference>
<evidence type="ECO:0000313" key="7">
    <source>
        <dbReference type="Proteomes" id="UP000782241"/>
    </source>
</evidence>
<proteinExistence type="inferred from homology"/>
<dbReference type="AlphaFoldDB" id="A0A9P7GTK8"/>
<protein>
    <submittedName>
        <fullName evidence="6">Uncharacterized protein</fullName>
    </submittedName>
</protein>
<feature type="signal peptide" evidence="5">
    <location>
        <begin position="1"/>
        <end position="19"/>
    </location>
</feature>
<dbReference type="InterPro" id="IPR050732">
    <property type="entry name" value="Beta-glucan_modifiers"/>
</dbReference>
<keyword evidence="5" id="KW-0732">Signal</keyword>
<feature type="compositionally biased region" description="Gly residues" evidence="4">
    <location>
        <begin position="86"/>
        <end position="104"/>
    </location>
</feature>
<evidence type="ECO:0000256" key="2">
    <source>
        <dbReference type="ARBA" id="ARBA00008773"/>
    </source>
</evidence>
<organism evidence="6 7">
    <name type="scientific">Fusarium avenaceum</name>
    <dbReference type="NCBI Taxonomy" id="40199"/>
    <lineage>
        <taxon>Eukaryota</taxon>
        <taxon>Fungi</taxon>
        <taxon>Dikarya</taxon>
        <taxon>Ascomycota</taxon>
        <taxon>Pezizomycotina</taxon>
        <taxon>Sordariomycetes</taxon>
        <taxon>Hypocreomycetidae</taxon>
        <taxon>Hypocreales</taxon>
        <taxon>Nectriaceae</taxon>
        <taxon>Fusarium</taxon>
        <taxon>Fusarium tricinctum species complex</taxon>
    </lineage>
</organism>
<evidence type="ECO:0000256" key="3">
    <source>
        <dbReference type="ARBA" id="ARBA00022801"/>
    </source>
</evidence>
<sequence length="372" mass="39293">MVMKRFMTSAVVMAAVAAAMPFGRTFDKRDPVTTVTLTMASTYTTTLAHATPATPTTTSVPDSNAYLPHTDDNWLGGHCGSSNCGGSSGSSGPGGPGDSGGLGASGSSRLPGVSYAPFRADHQCKTKDEIMHDMARLAEDYSLLRIYGTECDQVANVYSCAKSHGMKVFLGIWDIDDVQAEAQKIIDGIAGDWSIVDTISVGNELVNQNIASPAKVIAALKQARALLRGAGYQGPVVTVDTFVAANANPELCTESDYCAVNAHAFFDPNTSAEEAGKWLSDTVEGLRSKIPGNKRIVVCETGWPTQGNANGKAVPGMDQQKAALGSIQEAFADHLEDLILFSAFDDLWKKAEAATFMAEQHWGIGGRKSSSN</sequence>
<comment type="caution">
    <text evidence="6">The sequence shown here is derived from an EMBL/GenBank/DDBJ whole genome shotgun (WGS) entry which is preliminary data.</text>
</comment>
<evidence type="ECO:0000313" key="6">
    <source>
        <dbReference type="EMBL" id="KAG5656619.1"/>
    </source>
</evidence>
<keyword evidence="7" id="KW-1185">Reference proteome</keyword>
<dbReference type="PANTHER" id="PTHR16631:SF14">
    <property type="entry name" value="FAMILY 17 GLUCOSIDASE SCW10-RELATED"/>
    <property type="match status" value="1"/>
</dbReference>
<dbReference type="GO" id="GO:0042973">
    <property type="term" value="F:glucan endo-1,3-beta-D-glucosidase activity"/>
    <property type="evidence" value="ECO:0007669"/>
    <property type="project" value="TreeGrafter"/>
</dbReference>
<comment type="similarity">
    <text evidence="2">Belongs to the glycosyl hydrolase 17 family.</text>
</comment>
<dbReference type="EMBL" id="JAGPUO010000020">
    <property type="protein sequence ID" value="KAG5656619.1"/>
    <property type="molecule type" value="Genomic_DNA"/>
</dbReference>
<feature type="region of interest" description="Disordered" evidence="4">
    <location>
        <begin position="85"/>
        <end position="106"/>
    </location>
</feature>
<keyword evidence="3" id="KW-0378">Hydrolase</keyword>
<dbReference type="GO" id="GO:0005576">
    <property type="term" value="C:extracellular region"/>
    <property type="evidence" value="ECO:0007669"/>
    <property type="project" value="TreeGrafter"/>
</dbReference>
<evidence type="ECO:0000256" key="5">
    <source>
        <dbReference type="SAM" id="SignalP"/>
    </source>
</evidence>
<dbReference type="GO" id="GO:0071555">
    <property type="term" value="P:cell wall organization"/>
    <property type="evidence" value="ECO:0007669"/>
    <property type="project" value="TreeGrafter"/>
</dbReference>
<dbReference type="PANTHER" id="PTHR16631">
    <property type="entry name" value="GLUCAN 1,3-BETA-GLUCOSIDASE"/>
    <property type="match status" value="1"/>
</dbReference>
<dbReference type="SUPFAM" id="SSF51445">
    <property type="entry name" value="(Trans)glycosidases"/>
    <property type="match status" value="1"/>
</dbReference>
<dbReference type="GO" id="GO:0009277">
    <property type="term" value="C:fungal-type cell wall"/>
    <property type="evidence" value="ECO:0007669"/>
    <property type="project" value="TreeGrafter"/>
</dbReference>
<gene>
    <name evidence="6" type="ORF">KAF25_010172</name>
</gene>
<name>A0A9P7GTK8_9HYPO</name>
<dbReference type="Proteomes" id="UP000782241">
    <property type="component" value="Unassembled WGS sequence"/>
</dbReference>
<feature type="chain" id="PRO_5040337883" evidence="5">
    <location>
        <begin position="20"/>
        <end position="372"/>
    </location>
</feature>
<dbReference type="InterPro" id="IPR017853">
    <property type="entry name" value="GH"/>
</dbReference>
<comment type="subcellular location">
    <subcellularLocation>
        <location evidence="1">Cell envelope</location>
    </subcellularLocation>
</comment>
<dbReference type="GO" id="GO:0009986">
    <property type="term" value="C:cell surface"/>
    <property type="evidence" value="ECO:0007669"/>
    <property type="project" value="TreeGrafter"/>
</dbReference>
<evidence type="ECO:0000256" key="1">
    <source>
        <dbReference type="ARBA" id="ARBA00004196"/>
    </source>
</evidence>
<accession>A0A9P7GTK8</accession>
<dbReference type="Gene3D" id="3.20.20.80">
    <property type="entry name" value="Glycosidases"/>
    <property type="match status" value="1"/>
</dbReference>